<dbReference type="AlphaFoldDB" id="A0A0E9TCD5"/>
<accession>A0A0E9TCD5</accession>
<sequence>MPDVNSNQINNGFQPGTQNRRTLFT</sequence>
<proteinExistence type="predicted"/>
<reference evidence="2" key="1">
    <citation type="submission" date="2014-11" db="EMBL/GenBank/DDBJ databases">
        <authorList>
            <person name="Amaro Gonzalez C."/>
        </authorList>
    </citation>
    <scope>NUCLEOTIDE SEQUENCE</scope>
</reference>
<dbReference type="EMBL" id="GBXM01057233">
    <property type="protein sequence ID" value="JAH51344.1"/>
    <property type="molecule type" value="Transcribed_RNA"/>
</dbReference>
<organism evidence="2">
    <name type="scientific">Anguilla anguilla</name>
    <name type="common">European freshwater eel</name>
    <name type="synonym">Muraena anguilla</name>
    <dbReference type="NCBI Taxonomy" id="7936"/>
    <lineage>
        <taxon>Eukaryota</taxon>
        <taxon>Metazoa</taxon>
        <taxon>Chordata</taxon>
        <taxon>Craniata</taxon>
        <taxon>Vertebrata</taxon>
        <taxon>Euteleostomi</taxon>
        <taxon>Actinopterygii</taxon>
        <taxon>Neopterygii</taxon>
        <taxon>Teleostei</taxon>
        <taxon>Anguilliformes</taxon>
        <taxon>Anguillidae</taxon>
        <taxon>Anguilla</taxon>
    </lineage>
</organism>
<reference evidence="2" key="2">
    <citation type="journal article" date="2015" name="Fish Shellfish Immunol.">
        <title>Early steps in the European eel (Anguilla anguilla)-Vibrio vulnificus interaction in the gills: Role of the RtxA13 toxin.</title>
        <authorList>
            <person name="Callol A."/>
            <person name="Pajuelo D."/>
            <person name="Ebbesson L."/>
            <person name="Teles M."/>
            <person name="MacKenzie S."/>
            <person name="Amaro C."/>
        </authorList>
    </citation>
    <scope>NUCLEOTIDE SEQUENCE</scope>
</reference>
<evidence type="ECO:0000256" key="1">
    <source>
        <dbReference type="SAM" id="MobiDB-lite"/>
    </source>
</evidence>
<name>A0A0E9TCD5_ANGAN</name>
<protein>
    <submittedName>
        <fullName evidence="2">Uncharacterized protein</fullName>
    </submittedName>
</protein>
<evidence type="ECO:0000313" key="2">
    <source>
        <dbReference type="EMBL" id="JAH51344.1"/>
    </source>
</evidence>
<feature type="region of interest" description="Disordered" evidence="1">
    <location>
        <begin position="1"/>
        <end position="25"/>
    </location>
</feature>